<feature type="compositionally biased region" description="Polar residues" evidence="1">
    <location>
        <begin position="102"/>
        <end position="112"/>
    </location>
</feature>
<evidence type="ECO:0000256" key="1">
    <source>
        <dbReference type="SAM" id="MobiDB-lite"/>
    </source>
</evidence>
<organism evidence="2 3">
    <name type="scientific">Streptomyces scopuliridis RB72</name>
    <dbReference type="NCBI Taxonomy" id="1440053"/>
    <lineage>
        <taxon>Bacteria</taxon>
        <taxon>Bacillati</taxon>
        <taxon>Actinomycetota</taxon>
        <taxon>Actinomycetes</taxon>
        <taxon>Kitasatosporales</taxon>
        <taxon>Streptomycetaceae</taxon>
        <taxon>Streptomyces</taxon>
    </lineage>
</organism>
<accession>A0A2T7SNS8</accession>
<keyword evidence="3" id="KW-1185">Reference proteome</keyword>
<name>A0A2T7SNS8_9ACTN</name>
<protein>
    <submittedName>
        <fullName evidence="2">Uncharacterized protein</fullName>
    </submittedName>
</protein>
<dbReference type="EMBL" id="AZSP01000387">
    <property type="protein sequence ID" value="PVE04550.1"/>
    <property type="molecule type" value="Genomic_DNA"/>
</dbReference>
<sequence>MLDMGKASAQLHMTTTARMINNPGMAHGGSISPLAESVRSRLEQPNTDTPGDMRSLRAPAASRARTVTTAHVFSQMPSAGLPVIRRATCGDNPMPRPVAGTCGSTQIGRGEG</sequence>
<feature type="region of interest" description="Disordered" evidence="1">
    <location>
        <begin position="1"/>
        <end position="63"/>
    </location>
</feature>
<gene>
    <name evidence="2" type="ORF">Y717_11490</name>
</gene>
<proteinExistence type="predicted"/>
<dbReference type="STRING" id="1440053.GCA_000718095_04016"/>
<feature type="region of interest" description="Disordered" evidence="1">
    <location>
        <begin position="87"/>
        <end position="112"/>
    </location>
</feature>
<dbReference type="Proteomes" id="UP000245992">
    <property type="component" value="Unassembled WGS sequence"/>
</dbReference>
<evidence type="ECO:0000313" key="3">
    <source>
        <dbReference type="Proteomes" id="UP000245992"/>
    </source>
</evidence>
<evidence type="ECO:0000313" key="2">
    <source>
        <dbReference type="EMBL" id="PVE04550.1"/>
    </source>
</evidence>
<dbReference type="AlphaFoldDB" id="A0A2T7SNS8"/>
<reference evidence="2 3" key="1">
    <citation type="submission" date="2013-12" db="EMBL/GenBank/DDBJ databases">
        <title>Annotated genome of Streptomyces scopuliridis.</title>
        <authorList>
            <person name="Olson J.B."/>
        </authorList>
    </citation>
    <scope>NUCLEOTIDE SEQUENCE [LARGE SCALE GENOMIC DNA]</scope>
    <source>
        <strain evidence="2 3">RB72</strain>
    </source>
</reference>
<comment type="caution">
    <text evidence="2">The sequence shown here is derived from an EMBL/GenBank/DDBJ whole genome shotgun (WGS) entry which is preliminary data.</text>
</comment>